<dbReference type="Proteomes" id="UP000048984">
    <property type="component" value="Unassembled WGS sequence"/>
</dbReference>
<accession>A0A0P6WJ62</accession>
<dbReference type="FunFam" id="3.40.50.720:FF:000084">
    <property type="entry name" value="Short-chain dehydrogenase reductase"/>
    <property type="match status" value="1"/>
</dbReference>
<dbReference type="PRINTS" id="PR00080">
    <property type="entry name" value="SDRFAMILY"/>
</dbReference>
<keyword evidence="2" id="KW-0560">Oxidoreductase</keyword>
<dbReference type="PRINTS" id="PR00081">
    <property type="entry name" value="GDHRDH"/>
</dbReference>
<evidence type="ECO:0000313" key="3">
    <source>
        <dbReference type="EMBL" id="KPL54827.1"/>
    </source>
</evidence>
<dbReference type="RefSeq" id="WP_054360993.1">
    <property type="nucleotide sequence ID" value="NZ_LJYW01000001.1"/>
</dbReference>
<comment type="similarity">
    <text evidence="1">Belongs to the short-chain dehydrogenases/reductases (SDR) family.</text>
</comment>
<dbReference type="AlphaFoldDB" id="A0A0P6WJ62"/>
<keyword evidence="4" id="KW-1185">Reference proteome</keyword>
<dbReference type="PANTHER" id="PTHR24321">
    <property type="entry name" value="DEHYDROGENASES, SHORT CHAIN"/>
    <property type="match status" value="1"/>
</dbReference>
<dbReference type="SUPFAM" id="SSF51735">
    <property type="entry name" value="NAD(P)-binding Rossmann-fold domains"/>
    <property type="match status" value="1"/>
</dbReference>
<dbReference type="Pfam" id="PF13561">
    <property type="entry name" value="adh_short_C2"/>
    <property type="match status" value="1"/>
</dbReference>
<dbReference type="NCBIfam" id="NF005559">
    <property type="entry name" value="PRK07231.1"/>
    <property type="match status" value="1"/>
</dbReference>
<dbReference type="InterPro" id="IPR002347">
    <property type="entry name" value="SDR_fam"/>
</dbReference>
<dbReference type="EMBL" id="LJYW01000001">
    <property type="protein sequence ID" value="KPL54827.1"/>
    <property type="molecule type" value="Genomic_DNA"/>
</dbReference>
<evidence type="ECO:0008006" key="5">
    <source>
        <dbReference type="Google" id="ProtNLM"/>
    </source>
</evidence>
<dbReference type="InterPro" id="IPR036291">
    <property type="entry name" value="NAD(P)-bd_dom_sf"/>
</dbReference>
<protein>
    <recommendedName>
        <fullName evidence="5">Short-chain dehydrogenase</fullName>
    </recommendedName>
</protein>
<organism evidence="3 4">
    <name type="scientific">Prosthecodimorpha hirschii</name>
    <dbReference type="NCBI Taxonomy" id="665126"/>
    <lineage>
        <taxon>Bacteria</taxon>
        <taxon>Pseudomonadati</taxon>
        <taxon>Pseudomonadota</taxon>
        <taxon>Alphaproteobacteria</taxon>
        <taxon>Hyphomicrobiales</taxon>
        <taxon>Ancalomicrobiaceae</taxon>
        <taxon>Prosthecodimorpha</taxon>
    </lineage>
</organism>
<dbReference type="PROSITE" id="PS00061">
    <property type="entry name" value="ADH_SHORT"/>
    <property type="match status" value="1"/>
</dbReference>
<dbReference type="Gene3D" id="3.40.50.720">
    <property type="entry name" value="NAD(P)-binding Rossmann-like Domain"/>
    <property type="match status" value="1"/>
</dbReference>
<proteinExistence type="inferred from homology"/>
<dbReference type="PANTHER" id="PTHR24321:SF14">
    <property type="entry name" value="SHORT-CHAIN TYPE DEHYDROGENASE_REDUCTASE BLR2146-RELATED"/>
    <property type="match status" value="1"/>
</dbReference>
<dbReference type="GO" id="GO:0016491">
    <property type="term" value="F:oxidoreductase activity"/>
    <property type="evidence" value="ECO:0007669"/>
    <property type="project" value="UniProtKB-KW"/>
</dbReference>
<evidence type="ECO:0000313" key="4">
    <source>
        <dbReference type="Proteomes" id="UP000048984"/>
    </source>
</evidence>
<reference evidence="3 4" key="1">
    <citation type="submission" date="2015-09" db="EMBL/GenBank/DDBJ databases">
        <authorList>
            <person name="Jackson K.R."/>
            <person name="Lunt B.L."/>
            <person name="Fisher J.N.B."/>
            <person name="Gardner A.V."/>
            <person name="Bailey M.E."/>
            <person name="Deus L.M."/>
            <person name="Earl A.S."/>
            <person name="Gibby P.D."/>
            <person name="Hartmann K.A."/>
            <person name="Liu J.E."/>
            <person name="Manci A.M."/>
            <person name="Nielsen D.A."/>
            <person name="Solomon M.B."/>
            <person name="Breakwell D.P."/>
            <person name="Burnett S.H."/>
            <person name="Grose J.H."/>
        </authorList>
    </citation>
    <scope>NUCLEOTIDE SEQUENCE [LARGE SCALE GENOMIC DNA]</scope>
    <source>
        <strain evidence="3 4">16</strain>
    </source>
</reference>
<reference evidence="3 4" key="2">
    <citation type="submission" date="2015-10" db="EMBL/GenBank/DDBJ databases">
        <title>Draft Genome Sequence of Prosthecomicrobium hirschii ATCC 27832.</title>
        <authorList>
            <person name="Daniel J."/>
            <person name="Givan S.A."/>
            <person name="Brun Y.V."/>
            <person name="Brown P.J."/>
        </authorList>
    </citation>
    <scope>NUCLEOTIDE SEQUENCE [LARGE SCALE GENOMIC DNA]</scope>
    <source>
        <strain evidence="3 4">16</strain>
    </source>
</reference>
<evidence type="ECO:0000256" key="1">
    <source>
        <dbReference type="ARBA" id="ARBA00006484"/>
    </source>
</evidence>
<dbReference type="InterPro" id="IPR020904">
    <property type="entry name" value="Sc_DH/Rdtase_CS"/>
</dbReference>
<gene>
    <name evidence="3" type="ORF">ABB55_23530</name>
</gene>
<comment type="caution">
    <text evidence="3">The sequence shown here is derived from an EMBL/GenBank/DDBJ whole genome shotgun (WGS) entry which is preliminary data.</text>
</comment>
<dbReference type="STRING" id="665126.ABB55_23530"/>
<name>A0A0P6WJ62_9HYPH</name>
<evidence type="ECO:0000256" key="2">
    <source>
        <dbReference type="ARBA" id="ARBA00023002"/>
    </source>
</evidence>
<sequence>MAVPSVPTGAMPTLLAGKRALVTGGASGIGRAIAAQFRASGAEVIVADIGLAESDAPAAVDGSAGWQCDVADEASVARLAARVGGPLHILVNCAGIPQSYTAIDAMAVEAWDRIMAVNVRSLFLTAKHCLPALRAAGAASIVNICSNVGVRPKPGLAAYAGSKAAAIAVTQSLALELAKEGIRVNAVNPGATETPMLSGFTHGRPVAEAAQSFAAMIPMGEIVRPEDVAAAVLYLASDLARIVTGTTIEVDGGRSV</sequence>